<dbReference type="Proteomes" id="UP000298179">
    <property type="component" value="Unassembled WGS sequence"/>
</dbReference>
<proteinExistence type="predicted"/>
<dbReference type="RefSeq" id="WP_134761197.1">
    <property type="nucleotide sequence ID" value="NZ_SOZD01000002.1"/>
</dbReference>
<evidence type="ECO:0000313" key="3">
    <source>
        <dbReference type="Proteomes" id="UP000298179"/>
    </source>
</evidence>
<dbReference type="CDD" id="cd09872">
    <property type="entry name" value="PIN_Sll0205-like"/>
    <property type="match status" value="1"/>
</dbReference>
<reference evidence="2 3" key="1">
    <citation type="submission" date="2019-03" db="EMBL/GenBank/DDBJ databases">
        <title>Jiella endophytica sp. nov., a novel endophytic bacterium isolated from root of Ficus microcarpa Linn. f.</title>
        <authorList>
            <person name="Tuo L."/>
        </authorList>
    </citation>
    <scope>NUCLEOTIDE SEQUENCE [LARGE SCALE GENOMIC DNA]</scope>
    <source>
        <strain evidence="2 3">CBS5Q-3</strain>
    </source>
</reference>
<dbReference type="InterPro" id="IPR041705">
    <property type="entry name" value="PIN_Sll0205"/>
</dbReference>
<dbReference type="InterPro" id="IPR052919">
    <property type="entry name" value="TA_system_RNase"/>
</dbReference>
<dbReference type="PANTHER" id="PTHR36173">
    <property type="entry name" value="RIBONUCLEASE VAPC16-RELATED"/>
    <property type="match status" value="1"/>
</dbReference>
<name>A0A4Y8RN55_9HYPH</name>
<dbReference type="OrthoDB" id="9798990at2"/>
<dbReference type="Gene3D" id="3.40.50.1010">
    <property type="entry name" value="5'-nuclease"/>
    <property type="match status" value="1"/>
</dbReference>
<protein>
    <submittedName>
        <fullName evidence="2">PIN domain-containing protein</fullName>
    </submittedName>
</protein>
<organism evidence="2 3">
    <name type="scientific">Jiella endophytica</name>
    <dbReference type="NCBI Taxonomy" id="2558362"/>
    <lineage>
        <taxon>Bacteria</taxon>
        <taxon>Pseudomonadati</taxon>
        <taxon>Pseudomonadota</taxon>
        <taxon>Alphaproteobacteria</taxon>
        <taxon>Hyphomicrobiales</taxon>
        <taxon>Aurantimonadaceae</taxon>
        <taxon>Jiella</taxon>
    </lineage>
</organism>
<dbReference type="AlphaFoldDB" id="A0A4Y8RN55"/>
<dbReference type="PANTHER" id="PTHR36173:SF1">
    <property type="entry name" value="RIBONUCLEASE VAPC22"/>
    <property type="match status" value="1"/>
</dbReference>
<gene>
    <name evidence="2" type="ORF">E3C22_06500</name>
</gene>
<dbReference type="InterPro" id="IPR029060">
    <property type="entry name" value="PIN-like_dom_sf"/>
</dbReference>
<evidence type="ECO:0000313" key="2">
    <source>
        <dbReference type="EMBL" id="TFF25028.1"/>
    </source>
</evidence>
<feature type="domain" description="PIN" evidence="1">
    <location>
        <begin position="5"/>
        <end position="128"/>
    </location>
</feature>
<dbReference type="EMBL" id="SOZD01000002">
    <property type="protein sequence ID" value="TFF25028.1"/>
    <property type="molecule type" value="Genomic_DNA"/>
</dbReference>
<sequence length="143" mass="15081">MAGALLDTHALYWLTAASEPLSDEAILLISEHKAGGTLYVSPISAWELALAAQKPAHKNPVDLGGKAPAIWFSHALAATAAKVIPIRQRIACEAAMVVEETGHKDPGDCYLVATARVRRLSIVTRDAVLLGLASPGYLDVIAC</sequence>
<dbReference type="Pfam" id="PF01850">
    <property type="entry name" value="PIN"/>
    <property type="match status" value="1"/>
</dbReference>
<dbReference type="InterPro" id="IPR002716">
    <property type="entry name" value="PIN_dom"/>
</dbReference>
<accession>A0A4Y8RN55</accession>
<comment type="caution">
    <text evidence="2">The sequence shown here is derived from an EMBL/GenBank/DDBJ whole genome shotgun (WGS) entry which is preliminary data.</text>
</comment>
<evidence type="ECO:0000259" key="1">
    <source>
        <dbReference type="Pfam" id="PF01850"/>
    </source>
</evidence>
<keyword evidence="3" id="KW-1185">Reference proteome</keyword>
<dbReference type="SUPFAM" id="SSF88723">
    <property type="entry name" value="PIN domain-like"/>
    <property type="match status" value="1"/>
</dbReference>